<organism evidence="15 16">
    <name type="scientific">Cyclotella atomus</name>
    <dbReference type="NCBI Taxonomy" id="382360"/>
    <lineage>
        <taxon>Eukaryota</taxon>
        <taxon>Sar</taxon>
        <taxon>Stramenopiles</taxon>
        <taxon>Ochrophyta</taxon>
        <taxon>Bacillariophyta</taxon>
        <taxon>Coscinodiscophyceae</taxon>
        <taxon>Thalassiosirophycidae</taxon>
        <taxon>Stephanodiscales</taxon>
        <taxon>Stephanodiscaceae</taxon>
        <taxon>Cyclotella</taxon>
    </lineage>
</organism>
<evidence type="ECO:0000256" key="2">
    <source>
        <dbReference type="ARBA" id="ARBA00008429"/>
    </source>
</evidence>
<dbReference type="Gene3D" id="3.10.310.40">
    <property type="match status" value="1"/>
</dbReference>
<dbReference type="InterPro" id="IPR009000">
    <property type="entry name" value="Transl_B-barrel_sf"/>
</dbReference>
<dbReference type="PANTHER" id="PTHR11777">
    <property type="entry name" value="ALANYL-TRNA SYNTHETASE"/>
    <property type="match status" value="1"/>
</dbReference>
<keyword evidence="8 13" id="KW-0067">ATP-binding</keyword>
<keyword evidence="4 13" id="KW-0436">Ligase</keyword>
<dbReference type="FunFam" id="3.30.930.10:FF:000011">
    <property type="entry name" value="Alanine--tRNA ligase, cytoplasmic"/>
    <property type="match status" value="1"/>
</dbReference>
<evidence type="ECO:0000256" key="5">
    <source>
        <dbReference type="ARBA" id="ARBA00022723"/>
    </source>
</evidence>
<comment type="catalytic activity">
    <reaction evidence="12 13">
        <text>tRNA(Ala) + L-alanine + ATP = L-alanyl-tRNA(Ala) + AMP + diphosphate</text>
        <dbReference type="Rhea" id="RHEA:12540"/>
        <dbReference type="Rhea" id="RHEA-COMP:9657"/>
        <dbReference type="Rhea" id="RHEA-COMP:9923"/>
        <dbReference type="ChEBI" id="CHEBI:30616"/>
        <dbReference type="ChEBI" id="CHEBI:33019"/>
        <dbReference type="ChEBI" id="CHEBI:57972"/>
        <dbReference type="ChEBI" id="CHEBI:78442"/>
        <dbReference type="ChEBI" id="CHEBI:78497"/>
        <dbReference type="ChEBI" id="CHEBI:456215"/>
        <dbReference type="EC" id="6.1.1.7"/>
    </reaction>
</comment>
<evidence type="ECO:0000256" key="4">
    <source>
        <dbReference type="ARBA" id="ARBA00022598"/>
    </source>
</evidence>
<keyword evidence="5 13" id="KW-0479">Metal-binding</keyword>
<comment type="caution">
    <text evidence="15">The sequence shown here is derived from an EMBL/GenBank/DDBJ whole genome shotgun (WGS) entry which is preliminary data.</text>
</comment>
<dbReference type="GO" id="GO:0070143">
    <property type="term" value="P:mitochondrial alanyl-tRNA aminoacylation"/>
    <property type="evidence" value="ECO:0007669"/>
    <property type="project" value="UniProtKB-UniRule"/>
</dbReference>
<dbReference type="Gene3D" id="3.30.930.10">
    <property type="entry name" value="Bira Bifunctional Protein, Domain 2"/>
    <property type="match status" value="1"/>
</dbReference>
<comment type="cofactor">
    <cofactor evidence="13">
        <name>Zn(2+)</name>
        <dbReference type="ChEBI" id="CHEBI:29105"/>
    </cofactor>
    <text evidence="13">Binds 1 zinc ion per subunit.</text>
</comment>
<reference evidence="15 16" key="1">
    <citation type="submission" date="2024-10" db="EMBL/GenBank/DDBJ databases">
        <title>Updated reference genomes for cyclostephanoid diatoms.</title>
        <authorList>
            <person name="Roberts W.R."/>
            <person name="Alverson A.J."/>
        </authorList>
    </citation>
    <scope>NUCLEOTIDE SEQUENCE [LARGE SCALE GENOMIC DNA]</scope>
    <source>
        <strain evidence="15 16">AJA010-31</strain>
    </source>
</reference>
<keyword evidence="13" id="KW-0496">Mitochondrion</keyword>
<dbReference type="GO" id="GO:0005524">
    <property type="term" value="F:ATP binding"/>
    <property type="evidence" value="ECO:0007669"/>
    <property type="project" value="UniProtKB-UniRule"/>
</dbReference>
<keyword evidence="10 13" id="KW-0648">Protein biosynthesis</keyword>
<dbReference type="InterPro" id="IPR045864">
    <property type="entry name" value="aa-tRNA-synth_II/BPL/LPL"/>
</dbReference>
<dbReference type="EC" id="6.1.1.7" evidence="13"/>
<evidence type="ECO:0000256" key="10">
    <source>
        <dbReference type="ARBA" id="ARBA00022917"/>
    </source>
</evidence>
<name>A0ABD3PJD7_9STRA</name>
<keyword evidence="11 13" id="KW-0030">Aminoacyl-tRNA synthetase</keyword>
<dbReference type="NCBIfam" id="TIGR00344">
    <property type="entry name" value="alaS"/>
    <property type="match status" value="1"/>
</dbReference>
<feature type="binding site" evidence="13">
    <location>
        <position position="763"/>
    </location>
    <ligand>
        <name>Zn(2+)</name>
        <dbReference type="ChEBI" id="CHEBI:29105"/>
    </ligand>
</feature>
<comment type="subunit">
    <text evidence="13">Monomer.</text>
</comment>
<dbReference type="InterPro" id="IPR002318">
    <property type="entry name" value="Ala-tRNA-lgiase_IIc"/>
</dbReference>
<dbReference type="InterPro" id="IPR012947">
    <property type="entry name" value="tRNA_SAD"/>
</dbReference>
<feature type="binding site" evidence="13">
    <location>
        <position position="663"/>
    </location>
    <ligand>
        <name>Zn(2+)</name>
        <dbReference type="ChEBI" id="CHEBI:29105"/>
    </ligand>
</feature>
<dbReference type="SUPFAM" id="SSF50447">
    <property type="entry name" value="Translation proteins"/>
    <property type="match status" value="1"/>
</dbReference>
<dbReference type="Pfam" id="PF01411">
    <property type="entry name" value="tRNA-synt_2c"/>
    <property type="match status" value="1"/>
</dbReference>
<dbReference type="Proteomes" id="UP001530400">
    <property type="component" value="Unassembled WGS sequence"/>
</dbReference>
<keyword evidence="3 13" id="KW-0820">tRNA-binding</keyword>
<dbReference type="CDD" id="cd00673">
    <property type="entry name" value="AlaRS_core"/>
    <property type="match status" value="1"/>
</dbReference>
<dbReference type="InterPro" id="IPR018164">
    <property type="entry name" value="Ala-tRNA-synth_IIc_N"/>
</dbReference>
<keyword evidence="9 13" id="KW-0694">RNA-binding</keyword>
<dbReference type="InterPro" id="IPR050058">
    <property type="entry name" value="Ala-tRNA_ligase"/>
</dbReference>
<evidence type="ECO:0000256" key="8">
    <source>
        <dbReference type="ARBA" id="ARBA00022840"/>
    </source>
</evidence>
<comment type="subcellular location">
    <subcellularLocation>
        <location evidence="13">Mitochondrion</location>
    </subcellularLocation>
    <subcellularLocation>
        <location evidence="13">Cytoplasm</location>
    </subcellularLocation>
    <subcellularLocation>
        <location evidence="1">Plastid</location>
        <location evidence="1">Chloroplast</location>
    </subcellularLocation>
</comment>
<keyword evidence="13" id="KW-0963">Cytoplasm</keyword>
<comment type="similarity">
    <text evidence="2">Belongs to the class-II aminoacyl-tRNA synthetase family. Alax-L subfamily.</text>
</comment>
<accession>A0ABD3PJD7</accession>
<dbReference type="AlphaFoldDB" id="A0ABD3PJD7"/>
<evidence type="ECO:0000256" key="1">
    <source>
        <dbReference type="ARBA" id="ARBA00004229"/>
    </source>
</evidence>
<dbReference type="GO" id="GO:0009507">
    <property type="term" value="C:chloroplast"/>
    <property type="evidence" value="ECO:0007669"/>
    <property type="project" value="UniProtKB-SubCell"/>
</dbReference>
<dbReference type="GO" id="GO:0000049">
    <property type="term" value="F:tRNA binding"/>
    <property type="evidence" value="ECO:0007669"/>
    <property type="project" value="UniProtKB-KW"/>
</dbReference>
<dbReference type="InterPro" id="IPR003156">
    <property type="entry name" value="DHHA1_dom"/>
</dbReference>
<keyword evidence="7 13" id="KW-0862">Zinc</keyword>
<dbReference type="InterPro" id="IPR018162">
    <property type="entry name" value="Ala-tRNA-ligase_IIc_anticod-bd"/>
</dbReference>
<keyword evidence="6 13" id="KW-0547">Nucleotide-binding</keyword>
<proteinExistence type="inferred from homology"/>
<dbReference type="SUPFAM" id="SSF101353">
    <property type="entry name" value="Putative anticodon-binding domain of alanyl-tRNA synthetase (AlaRS)"/>
    <property type="match status" value="1"/>
</dbReference>
<evidence type="ECO:0000256" key="9">
    <source>
        <dbReference type="ARBA" id="ARBA00022884"/>
    </source>
</evidence>
<dbReference type="SMART" id="SM00863">
    <property type="entry name" value="tRNA_SAD"/>
    <property type="match status" value="1"/>
</dbReference>
<feature type="domain" description="Alanyl-transfer RNA synthetases family profile" evidence="14">
    <location>
        <begin position="65"/>
        <end position="806"/>
    </location>
</feature>
<protein>
    <recommendedName>
        <fullName evidence="13">Alanine--tRNA ligase</fullName>
        <ecNumber evidence="13">6.1.1.7</ecNumber>
    </recommendedName>
    <alternativeName>
        <fullName evidence="13">Alanyl-tRNA synthetase</fullName>
        <shortName evidence="13">AlaRS</shortName>
    </alternativeName>
</protein>
<dbReference type="PRINTS" id="PR00980">
    <property type="entry name" value="TRNASYNTHALA"/>
</dbReference>
<evidence type="ECO:0000256" key="6">
    <source>
        <dbReference type="ARBA" id="ARBA00022741"/>
    </source>
</evidence>
<evidence type="ECO:0000259" key="14">
    <source>
        <dbReference type="PROSITE" id="PS50860"/>
    </source>
</evidence>
<dbReference type="FunFam" id="3.30.980.10:FF:000004">
    <property type="entry name" value="Alanine--tRNA ligase, cytoplasmic"/>
    <property type="match status" value="1"/>
</dbReference>
<dbReference type="GO" id="GO:0005739">
    <property type="term" value="C:mitochondrion"/>
    <property type="evidence" value="ECO:0007669"/>
    <property type="project" value="UniProtKB-SubCell"/>
</dbReference>
<feature type="binding site" evidence="13">
    <location>
        <position position="767"/>
    </location>
    <ligand>
        <name>Zn(2+)</name>
        <dbReference type="ChEBI" id="CHEBI:29105"/>
    </ligand>
</feature>
<dbReference type="PROSITE" id="PS50860">
    <property type="entry name" value="AA_TRNA_LIGASE_II_ALA"/>
    <property type="match status" value="1"/>
</dbReference>
<dbReference type="GO" id="GO:0004813">
    <property type="term" value="F:alanine-tRNA ligase activity"/>
    <property type="evidence" value="ECO:0007669"/>
    <property type="project" value="UniProtKB-UniRule"/>
</dbReference>
<dbReference type="Gene3D" id="3.30.980.10">
    <property type="entry name" value="Threonyl-trna Synthetase, Chain A, domain 2"/>
    <property type="match status" value="1"/>
</dbReference>
<dbReference type="GO" id="GO:0008270">
    <property type="term" value="F:zinc ion binding"/>
    <property type="evidence" value="ECO:0007669"/>
    <property type="project" value="UniProtKB-UniRule"/>
</dbReference>
<comment type="domain">
    <text evidence="13">Consists of three domains; the N-terminal catalytic domain, the editing domain and the C-terminal C-Ala domain. The editing domain removes incorrectly charged amino acids, while the C-Ala domain, along with tRNA(Ala), serves as a bridge to cooperatively bring together the editing and aminoacylation centers thus stimulating deacylation of misacylated tRNAs.</text>
</comment>
<feature type="binding site" evidence="13">
    <location>
        <position position="659"/>
    </location>
    <ligand>
        <name>Zn(2+)</name>
        <dbReference type="ChEBI" id="CHEBI:29105"/>
    </ligand>
</feature>
<dbReference type="Pfam" id="PF07973">
    <property type="entry name" value="tRNA_SAD"/>
    <property type="match status" value="1"/>
</dbReference>
<evidence type="ECO:0000313" key="15">
    <source>
        <dbReference type="EMBL" id="KAL3787789.1"/>
    </source>
</evidence>
<comment type="function">
    <text evidence="13">Catalyzes the attachment of alanine to tRNA(Ala) in a two-step reaction: alanine is first activated by ATP to form Ala-AMP and then transferred to the acceptor end of tRNA(Ala). Also edits incorrectly charged tRNA(Ala) via its editing domain.</text>
</comment>
<evidence type="ECO:0000313" key="16">
    <source>
        <dbReference type="Proteomes" id="UP001530400"/>
    </source>
</evidence>
<keyword evidence="16" id="KW-1185">Reference proteome</keyword>
<dbReference type="PANTHER" id="PTHR11777:SF9">
    <property type="entry name" value="ALANINE--TRNA LIGASE, CYTOPLASMIC"/>
    <property type="match status" value="1"/>
</dbReference>
<dbReference type="InterPro" id="IPR018165">
    <property type="entry name" value="Ala-tRNA-synth_IIc_core"/>
</dbReference>
<evidence type="ECO:0000256" key="7">
    <source>
        <dbReference type="ARBA" id="ARBA00022833"/>
    </source>
</evidence>
<dbReference type="HAMAP" id="MF_00036_B">
    <property type="entry name" value="Ala_tRNA_synth_B"/>
    <property type="match status" value="1"/>
</dbReference>
<dbReference type="InterPro" id="IPR023033">
    <property type="entry name" value="Ala_tRNA_ligase_euk/bac"/>
</dbReference>
<dbReference type="Pfam" id="PF02272">
    <property type="entry name" value="DHHA1"/>
    <property type="match status" value="1"/>
</dbReference>
<dbReference type="SUPFAM" id="SSF55681">
    <property type="entry name" value="Class II aaRS and biotin synthetases"/>
    <property type="match status" value="1"/>
</dbReference>
<sequence>MRFAPSISAVWAAASLWSSPASYRRAACRAFSVQSNSAASRLASSRLSSAHDDDVDTTSDNSTAWPTSKIRSTFISHFASLPTSPHPFIPSSPCVPLNDPTLLFANAGMNQFKPIFLGRAIPGTTLDGLKNAVNSQKCIRAGGKHNDLEDVGKDTYHHTFFEMLGSWSFGDYFKEEAIKWAWELLVDVYGIEEERLYATYFGGDESLGLEADIEARDFWLQYLPKERVLACDAKDNFWEMGDTGPCGPCSEIHYDRIGNRDASSLVNADDPDVIEIWNLVFIQFNRDESGSLNLLPQKHVDTGMGLERLCSLLQGKTSNYDIDSFRPIFAKMEELANVEPYGGLVGEADKTLRDTAYRAVADHARTLTFALADGAVPDNDGRGYVLRRILRRATRYGQQILKAEPGFFSKLIPVVVETFGEAYPELIENQANVIEIVKEEEQAFSTMLERGIKYFEEEVNDGKAKSVTGEKAFFLYDTLGFPIDLTELMASEAGMSLDMDGFNAEMEGQKQRSREARLAAKGLVGQRLELIAEQTAWLADEGIAVTDDSYKYDWDKTVDASVKAIFTSEGFLGEGEEAKEGDTVGLVLDKTSFYAEAGGQDTDLGTVSFEGGELFINDVQTYGGYILHSGVVSKGSIKVGSEVKCQVDYARRRDIAPNHSMTHVLNAALRNVLGDGCDQRGSQCNDEKLRFDFSYKSAMTVNELRDCEEYVRDTIQKNLPVTAKLMPLADAKAVPGVRAMFGEVYPDPVRVVTVGEDCSVEFCGGTHISNTAEAEAFVLTEETAVAKGIRRITALTRGAAAKAIEEGSKFEQLTSELEAVDADATSDLDKQAGGLRKELDGTEMSAALKAELRARIEVVQKKGIEANKRLLAGRVDRCLNDVQGVVEQAVADGKSSLVLNLDIGADSKASQKVIKAVQKIAPEMAFMGVSEEEPGSGGKILCFAIVPDLLLKSTGLNAGDWVKDVLSSVGGRGGGKPGSAQGQAPSCDDVDALIAKAESFAKGAVVAA</sequence>
<dbReference type="EMBL" id="JALLPJ020000597">
    <property type="protein sequence ID" value="KAL3787789.1"/>
    <property type="molecule type" value="Genomic_DNA"/>
</dbReference>
<dbReference type="InterPro" id="IPR018163">
    <property type="entry name" value="Thr/Ala-tRNA-synth_IIc_edit"/>
</dbReference>
<evidence type="ECO:0000256" key="3">
    <source>
        <dbReference type="ARBA" id="ARBA00022555"/>
    </source>
</evidence>
<dbReference type="SUPFAM" id="SSF55186">
    <property type="entry name" value="ThrRS/AlaRS common domain"/>
    <property type="match status" value="1"/>
</dbReference>
<dbReference type="Gene3D" id="2.40.30.130">
    <property type="match status" value="1"/>
</dbReference>
<gene>
    <name evidence="15" type="ORF">ACHAWO_007756</name>
</gene>
<evidence type="ECO:0000256" key="12">
    <source>
        <dbReference type="ARBA" id="ARBA00048300"/>
    </source>
</evidence>
<evidence type="ECO:0000256" key="11">
    <source>
        <dbReference type="ARBA" id="ARBA00023146"/>
    </source>
</evidence>
<evidence type="ECO:0000256" key="13">
    <source>
        <dbReference type="HAMAP-Rule" id="MF_03133"/>
    </source>
</evidence>